<feature type="non-terminal residue" evidence="8">
    <location>
        <position position="183"/>
    </location>
</feature>
<reference evidence="8 9" key="1">
    <citation type="journal article" date="2006" name="Science">
        <title>Phytophthora genome sequences uncover evolutionary origins and mechanisms of pathogenesis.</title>
        <authorList>
            <person name="Tyler B.M."/>
            <person name="Tripathy S."/>
            <person name="Zhang X."/>
            <person name="Dehal P."/>
            <person name="Jiang R.H."/>
            <person name="Aerts A."/>
            <person name="Arredondo F.D."/>
            <person name="Baxter L."/>
            <person name="Bensasson D."/>
            <person name="Beynon J.L."/>
            <person name="Chapman J."/>
            <person name="Damasceno C.M."/>
            <person name="Dorrance A.E."/>
            <person name="Dou D."/>
            <person name="Dickerman A.W."/>
            <person name="Dubchak I.L."/>
            <person name="Garbelotto M."/>
            <person name="Gijzen M."/>
            <person name="Gordon S.G."/>
            <person name="Govers F."/>
            <person name="Grunwald N.J."/>
            <person name="Huang W."/>
            <person name="Ivors K.L."/>
            <person name="Jones R.W."/>
            <person name="Kamoun S."/>
            <person name="Krampis K."/>
            <person name="Lamour K.H."/>
            <person name="Lee M.K."/>
            <person name="McDonald W.H."/>
            <person name="Medina M."/>
            <person name="Meijer H.J."/>
            <person name="Nordberg E.K."/>
            <person name="Maclean D.J."/>
            <person name="Ospina-Giraldo M.D."/>
            <person name="Morris P.F."/>
            <person name="Phuntumart V."/>
            <person name="Putnam N.H."/>
            <person name="Rash S."/>
            <person name="Rose J.K."/>
            <person name="Sakihama Y."/>
            <person name="Salamov A.A."/>
            <person name="Savidor A."/>
            <person name="Scheuring C.F."/>
            <person name="Smith B.M."/>
            <person name="Sobral B.W."/>
            <person name="Terry A."/>
            <person name="Torto-Alalibo T.A."/>
            <person name="Win J."/>
            <person name="Xu Z."/>
            <person name="Zhang H."/>
            <person name="Grigoriev I.V."/>
            <person name="Rokhsar D.S."/>
            <person name="Boore J.L."/>
        </authorList>
    </citation>
    <scope>NUCLEOTIDE SEQUENCE [LARGE SCALE GENOMIC DNA]</scope>
    <source>
        <strain evidence="8 9">P6497</strain>
    </source>
</reference>
<dbReference type="OMA" id="ELHFENW"/>
<dbReference type="SMR" id="G5A7P2"/>
<evidence type="ECO:0000256" key="2">
    <source>
        <dbReference type="ARBA" id="ARBA00004613"/>
    </source>
</evidence>
<name>G5A7P2_PHYSP</name>
<comment type="similarity">
    <text evidence="3">Belongs to the RxLR effector family.</text>
</comment>
<evidence type="ECO:0000313" key="8">
    <source>
        <dbReference type="EMBL" id="EGZ07918.1"/>
    </source>
</evidence>
<sequence>VFKLQELSGHGTHLFNQPKLSTWVSYVTKLEGKDADEEMYKMLRASYGDDELATILLVGSKQHCTGKAAKRLEAVQQKVWLGERKTANAVFTPLKLNAQGDKIFESPAFSSWVDYMTKLSPEKAGELMLSTLKVNCKDEALVNMLMKAKKDASSCVIAGKLEAIQLDKWLKEDKSAHAVLKLL</sequence>
<evidence type="ECO:0000313" key="9">
    <source>
        <dbReference type="Proteomes" id="UP000002640"/>
    </source>
</evidence>
<evidence type="ECO:0000259" key="7">
    <source>
        <dbReference type="Pfam" id="PF22748"/>
    </source>
</evidence>
<keyword evidence="6" id="KW-0843">Virulence</keyword>
<evidence type="ECO:0000256" key="4">
    <source>
        <dbReference type="ARBA" id="ARBA00022525"/>
    </source>
</evidence>
<accession>G5A7P2</accession>
<gene>
    <name evidence="8" type="ORF">PHYSODRAFT_460130</name>
</gene>
<dbReference type="Pfam" id="PF22748">
    <property type="entry name" value="PexRD54_WY"/>
    <property type="match status" value="1"/>
</dbReference>
<protein>
    <recommendedName>
        <fullName evidence="7">RxLR effector PexRD54 WY domain-containing protein</fullName>
    </recommendedName>
</protein>
<comment type="subcellular location">
    <subcellularLocation>
        <location evidence="1">Host cell</location>
    </subcellularLocation>
    <subcellularLocation>
        <location evidence="2">Secreted</location>
    </subcellularLocation>
</comment>
<dbReference type="GeneID" id="20653213"/>
<dbReference type="RefSeq" id="XP_009536090.1">
    <property type="nucleotide sequence ID" value="XM_009537795.1"/>
</dbReference>
<evidence type="ECO:0000256" key="6">
    <source>
        <dbReference type="ARBA" id="ARBA00023026"/>
    </source>
</evidence>
<dbReference type="GO" id="GO:0043657">
    <property type="term" value="C:host cell"/>
    <property type="evidence" value="ECO:0007669"/>
    <property type="project" value="UniProtKB-SubCell"/>
</dbReference>
<dbReference type="InterPro" id="IPR054463">
    <property type="entry name" value="PexRD54_WY"/>
</dbReference>
<feature type="non-terminal residue" evidence="8">
    <location>
        <position position="1"/>
    </location>
</feature>
<keyword evidence="5" id="KW-0732">Signal</keyword>
<proteinExistence type="inferred from homology"/>
<dbReference type="Proteomes" id="UP000002640">
    <property type="component" value="Unassembled WGS sequence"/>
</dbReference>
<dbReference type="AlphaFoldDB" id="G5A7P2"/>
<organism evidence="8 9">
    <name type="scientific">Phytophthora sojae (strain P6497)</name>
    <name type="common">Soybean stem and root rot agent</name>
    <name type="synonym">Phytophthora megasperma f. sp. glycines</name>
    <dbReference type="NCBI Taxonomy" id="1094619"/>
    <lineage>
        <taxon>Eukaryota</taxon>
        <taxon>Sar</taxon>
        <taxon>Stramenopiles</taxon>
        <taxon>Oomycota</taxon>
        <taxon>Peronosporomycetes</taxon>
        <taxon>Peronosporales</taxon>
        <taxon>Peronosporaceae</taxon>
        <taxon>Phytophthora</taxon>
    </lineage>
</organism>
<dbReference type="KEGG" id="psoj:PHYSODRAFT_460130"/>
<evidence type="ECO:0000256" key="1">
    <source>
        <dbReference type="ARBA" id="ARBA00004340"/>
    </source>
</evidence>
<keyword evidence="4" id="KW-0964">Secreted</keyword>
<feature type="domain" description="RxLR effector PexRD54 WY" evidence="7">
    <location>
        <begin position="75"/>
        <end position="115"/>
    </location>
</feature>
<evidence type="ECO:0000256" key="5">
    <source>
        <dbReference type="ARBA" id="ARBA00022729"/>
    </source>
</evidence>
<evidence type="ECO:0000256" key="3">
    <source>
        <dbReference type="ARBA" id="ARBA00010400"/>
    </source>
</evidence>
<dbReference type="EMBL" id="JH159161">
    <property type="protein sequence ID" value="EGZ07918.1"/>
    <property type="molecule type" value="Genomic_DNA"/>
</dbReference>
<dbReference type="GO" id="GO:0005576">
    <property type="term" value="C:extracellular region"/>
    <property type="evidence" value="ECO:0007669"/>
    <property type="project" value="UniProtKB-SubCell"/>
</dbReference>
<dbReference type="InParanoid" id="G5A7P2"/>
<keyword evidence="9" id="KW-1185">Reference proteome</keyword>